<dbReference type="Pfam" id="PF15975">
    <property type="entry name" value="Flot"/>
    <property type="match status" value="1"/>
</dbReference>
<dbReference type="EMBL" id="QJJQ01000019">
    <property type="protein sequence ID" value="PXW82353.1"/>
    <property type="molecule type" value="Genomic_DNA"/>
</dbReference>
<dbReference type="GO" id="GO:0072659">
    <property type="term" value="P:protein localization to plasma membrane"/>
    <property type="evidence" value="ECO:0007669"/>
    <property type="project" value="TreeGrafter"/>
</dbReference>
<comment type="caution">
    <text evidence="9">The sequence shown here is derived from an EMBL/GenBank/DDBJ whole genome shotgun (WGS) entry which is preliminary data.</text>
</comment>
<gene>
    <name evidence="9" type="ORF">DFR56_11940</name>
</gene>
<dbReference type="GO" id="GO:0002020">
    <property type="term" value="F:protease binding"/>
    <property type="evidence" value="ECO:0007669"/>
    <property type="project" value="TreeGrafter"/>
</dbReference>
<accession>A0A2V3VKN7</accession>
<evidence type="ECO:0000256" key="1">
    <source>
        <dbReference type="ARBA" id="ARBA00004370"/>
    </source>
</evidence>
<evidence type="ECO:0000259" key="7">
    <source>
        <dbReference type="Pfam" id="PF01145"/>
    </source>
</evidence>
<dbReference type="GO" id="GO:0005886">
    <property type="term" value="C:plasma membrane"/>
    <property type="evidence" value="ECO:0007669"/>
    <property type="project" value="TreeGrafter"/>
</dbReference>
<dbReference type="OrthoDB" id="9786220at2"/>
<dbReference type="InterPro" id="IPR001107">
    <property type="entry name" value="Band_7"/>
</dbReference>
<dbReference type="CDD" id="cd03399">
    <property type="entry name" value="SPFH_flotillin"/>
    <property type="match status" value="1"/>
</dbReference>
<evidence type="ECO:0000256" key="6">
    <source>
        <dbReference type="SAM" id="Phobius"/>
    </source>
</evidence>
<comment type="subcellular location">
    <subcellularLocation>
        <location evidence="1">Membrane</location>
    </subcellularLocation>
</comment>
<evidence type="ECO:0000259" key="8">
    <source>
        <dbReference type="Pfam" id="PF15975"/>
    </source>
</evidence>
<dbReference type="RefSeq" id="WP_110397152.1">
    <property type="nucleotide sequence ID" value="NZ_JBHUHB010000001.1"/>
</dbReference>
<evidence type="ECO:0000256" key="2">
    <source>
        <dbReference type="ARBA" id="ARBA00007161"/>
    </source>
</evidence>
<dbReference type="Pfam" id="PF01145">
    <property type="entry name" value="Band_7"/>
    <property type="match status" value="1"/>
</dbReference>
<evidence type="ECO:0000256" key="4">
    <source>
        <dbReference type="SAM" id="Coils"/>
    </source>
</evidence>
<feature type="domain" description="Flotillin C-terminal" evidence="8">
    <location>
        <begin position="342"/>
        <end position="417"/>
    </location>
</feature>
<dbReference type="SUPFAM" id="SSF117892">
    <property type="entry name" value="Band 7/SPFH domain"/>
    <property type="match status" value="1"/>
</dbReference>
<evidence type="ECO:0000313" key="9">
    <source>
        <dbReference type="EMBL" id="PXW82353.1"/>
    </source>
</evidence>
<feature type="compositionally biased region" description="Acidic residues" evidence="5">
    <location>
        <begin position="503"/>
        <end position="516"/>
    </location>
</feature>
<keyword evidence="3 6" id="KW-0472">Membrane</keyword>
<evidence type="ECO:0000256" key="5">
    <source>
        <dbReference type="SAM" id="MobiDB-lite"/>
    </source>
</evidence>
<dbReference type="InterPro" id="IPR031905">
    <property type="entry name" value="Flotillin_C"/>
</dbReference>
<feature type="region of interest" description="Disordered" evidence="5">
    <location>
        <begin position="476"/>
        <end position="516"/>
    </location>
</feature>
<feature type="transmembrane region" description="Helical" evidence="6">
    <location>
        <begin position="6"/>
        <end position="24"/>
    </location>
</feature>
<evidence type="ECO:0000313" key="10">
    <source>
        <dbReference type="Proteomes" id="UP000247978"/>
    </source>
</evidence>
<keyword evidence="10" id="KW-1185">Reference proteome</keyword>
<dbReference type="Gene3D" id="3.30.479.30">
    <property type="entry name" value="Band 7 domain"/>
    <property type="match status" value="1"/>
</dbReference>
<dbReference type="InterPro" id="IPR036013">
    <property type="entry name" value="Band_7/SPFH_dom_sf"/>
</dbReference>
<dbReference type="Proteomes" id="UP000247978">
    <property type="component" value="Unassembled WGS sequence"/>
</dbReference>
<comment type="similarity">
    <text evidence="2">Belongs to the band 7/mec-2 family. Flotillin subfamily.</text>
</comment>
<reference evidence="9 10" key="1">
    <citation type="submission" date="2018-05" db="EMBL/GenBank/DDBJ databases">
        <title>Genomic Encyclopedia of Type Strains, Phase IV (KMG-IV): sequencing the most valuable type-strain genomes for metagenomic binning, comparative biology and taxonomic classification.</title>
        <authorList>
            <person name="Goeker M."/>
        </authorList>
    </citation>
    <scope>NUCLEOTIDE SEQUENCE [LARGE SCALE GENOMIC DNA]</scope>
    <source>
        <strain evidence="9 10">DSM 28556</strain>
    </source>
</reference>
<sequence>MMILAVAIIILVLAIVGGVIWYIYMKFRYKTVPSNEALIITGPNLGDPKKESNIHHDSEGRSIKVVRGGGERLKLFQSFTRVSLSSFQLKIKTPKVYTKHGVGIFGEAVATVKVADTLEGIVKYAEQFLGKKQSEIEGEISEVLGSNLRAILSEMSVEEINSDRQVFNERVRKIAQKELDEMGFKITSLGLTNIADDEGYLENLGRPQISDVKKQAEIAESTNERETRVHVAKMDEEVAREEYARKMNIADSRKEKEIKDQRILAETQREKAISEAAYELEQEERRLEIERKRLEIKQQDKERELMLQKLERENQVLLEEEEVKVRRQKADALFYEKLKEAEATAEARIRDGKAEAEVIQAKSKAEIEAIEKRAEALNKHQDVILREKIIEMMPEFAKAVSDSMSNVDSIRILDSGSGKQINSLPKSVTSNMVALQESLKEMTGIDLTNIINSVSGVDQKTDEVNDDPLEEIDDELEITTDDIHTPTVEELDQPSDNLHVVENENENENESNNENE</sequence>
<feature type="domain" description="Band 7" evidence="7">
    <location>
        <begin position="31"/>
        <end position="224"/>
    </location>
</feature>
<keyword evidence="6" id="KW-1133">Transmembrane helix</keyword>
<name>A0A2V3VKN7_9BACI</name>
<dbReference type="PANTHER" id="PTHR13806:SF46">
    <property type="entry name" value="FLOTILLIN-1-RELATED"/>
    <property type="match status" value="1"/>
</dbReference>
<evidence type="ECO:0000256" key="3">
    <source>
        <dbReference type="ARBA" id="ARBA00023136"/>
    </source>
</evidence>
<protein>
    <submittedName>
        <fullName evidence="9">Flotillin</fullName>
    </submittedName>
</protein>
<keyword evidence="4" id="KW-0175">Coiled coil</keyword>
<feature type="coiled-coil region" evidence="4">
    <location>
        <begin position="264"/>
        <end position="380"/>
    </location>
</feature>
<dbReference type="AlphaFoldDB" id="A0A2V3VKN7"/>
<organism evidence="9 10">
    <name type="scientific">Pseudogracilibacillus auburnensis</name>
    <dbReference type="NCBI Taxonomy" id="1494959"/>
    <lineage>
        <taxon>Bacteria</taxon>
        <taxon>Bacillati</taxon>
        <taxon>Bacillota</taxon>
        <taxon>Bacilli</taxon>
        <taxon>Bacillales</taxon>
        <taxon>Bacillaceae</taxon>
        <taxon>Pseudogracilibacillus</taxon>
    </lineage>
</organism>
<dbReference type="InterPro" id="IPR027705">
    <property type="entry name" value="Flotillin_fam"/>
</dbReference>
<dbReference type="PANTHER" id="PTHR13806">
    <property type="entry name" value="FLOTILLIN-RELATED"/>
    <property type="match status" value="1"/>
</dbReference>
<proteinExistence type="inferred from homology"/>
<keyword evidence="6" id="KW-0812">Transmembrane</keyword>